<evidence type="ECO:0000256" key="3">
    <source>
        <dbReference type="ARBA" id="ARBA00022806"/>
    </source>
</evidence>
<dbReference type="PROSITE" id="PS51195">
    <property type="entry name" value="Q_MOTIF"/>
    <property type="match status" value="1"/>
</dbReference>
<reference evidence="8" key="1">
    <citation type="journal article" date="2020" name="mSystems">
        <title>Genome- and Community-Level Interaction Insights into Carbon Utilization and Element Cycling Functions of Hydrothermarchaeota in Hydrothermal Sediment.</title>
        <authorList>
            <person name="Zhou Z."/>
            <person name="Liu Y."/>
            <person name="Xu W."/>
            <person name="Pan J."/>
            <person name="Luo Z.H."/>
            <person name="Li M."/>
        </authorList>
    </citation>
    <scope>NUCLEOTIDE SEQUENCE [LARGE SCALE GENOMIC DNA]</scope>
    <source>
        <strain evidence="8">SpSt-609</strain>
    </source>
</reference>
<dbReference type="CDD" id="cd00268">
    <property type="entry name" value="DEADc"/>
    <property type="match status" value="1"/>
</dbReference>
<keyword evidence="3 8" id="KW-0347">Helicase</keyword>
<keyword evidence="1" id="KW-0547">Nucleotide-binding</keyword>
<feature type="domain" description="DEAD-box RNA helicase Q" evidence="7">
    <location>
        <begin position="11"/>
        <end position="39"/>
    </location>
</feature>
<gene>
    <name evidence="8" type="ORF">ENT77_04150</name>
</gene>
<dbReference type="InterPro" id="IPR014001">
    <property type="entry name" value="Helicase_ATP-bd"/>
</dbReference>
<dbReference type="InterPro" id="IPR011545">
    <property type="entry name" value="DEAD/DEAH_box_helicase_dom"/>
</dbReference>
<dbReference type="AlphaFoldDB" id="A0A7C4W3N3"/>
<sequence length="144" mass="16024">MSFVRESSNIVSFEVFGLSTEILEAIKKNGYEKPTEIQSLVIQHAFEGNKDIIVQAKIGTGKTAAFGIPILKKLFTAGKQYVRKAKALILTPTRKLALQIADELNSLKGRKNLKITAIYTSQSYERQFDDLKKGVDIVVGLKYS</sequence>
<evidence type="ECO:0000256" key="2">
    <source>
        <dbReference type="ARBA" id="ARBA00022801"/>
    </source>
</evidence>
<evidence type="ECO:0000256" key="1">
    <source>
        <dbReference type="ARBA" id="ARBA00022741"/>
    </source>
</evidence>
<dbReference type="SUPFAM" id="SSF52540">
    <property type="entry name" value="P-loop containing nucleoside triphosphate hydrolases"/>
    <property type="match status" value="1"/>
</dbReference>
<feature type="short sequence motif" description="Q motif" evidence="5">
    <location>
        <begin position="11"/>
        <end position="39"/>
    </location>
</feature>
<dbReference type="PANTHER" id="PTHR47959">
    <property type="entry name" value="ATP-DEPENDENT RNA HELICASE RHLE-RELATED"/>
    <property type="match status" value="1"/>
</dbReference>
<keyword evidence="4" id="KW-0067">ATP-binding</keyword>
<dbReference type="Gene3D" id="3.40.50.300">
    <property type="entry name" value="P-loop containing nucleotide triphosphate hydrolases"/>
    <property type="match status" value="1"/>
</dbReference>
<evidence type="ECO:0000256" key="5">
    <source>
        <dbReference type="PROSITE-ProRule" id="PRU00552"/>
    </source>
</evidence>
<evidence type="ECO:0000259" key="7">
    <source>
        <dbReference type="PROSITE" id="PS51195"/>
    </source>
</evidence>
<name>A0A7C4W3N3_9BACT</name>
<dbReference type="PANTHER" id="PTHR47959:SF13">
    <property type="entry name" value="ATP-DEPENDENT RNA HELICASE RHLE"/>
    <property type="match status" value="1"/>
</dbReference>
<dbReference type="GO" id="GO:0003724">
    <property type="term" value="F:RNA helicase activity"/>
    <property type="evidence" value="ECO:0007669"/>
    <property type="project" value="InterPro"/>
</dbReference>
<evidence type="ECO:0000259" key="6">
    <source>
        <dbReference type="PROSITE" id="PS51192"/>
    </source>
</evidence>
<dbReference type="GO" id="GO:0005829">
    <property type="term" value="C:cytosol"/>
    <property type="evidence" value="ECO:0007669"/>
    <property type="project" value="TreeGrafter"/>
</dbReference>
<dbReference type="EMBL" id="DSZY01000020">
    <property type="protein sequence ID" value="HGU40372.1"/>
    <property type="molecule type" value="Genomic_DNA"/>
</dbReference>
<accession>A0A7C4W3N3</accession>
<dbReference type="InterPro" id="IPR050079">
    <property type="entry name" value="DEAD_box_RNA_helicase"/>
</dbReference>
<dbReference type="GO" id="GO:0005524">
    <property type="term" value="F:ATP binding"/>
    <property type="evidence" value="ECO:0007669"/>
    <property type="project" value="UniProtKB-KW"/>
</dbReference>
<feature type="domain" description="Helicase ATP-binding" evidence="6">
    <location>
        <begin position="43"/>
        <end position="144"/>
    </location>
</feature>
<dbReference type="PROSITE" id="PS51192">
    <property type="entry name" value="HELICASE_ATP_BIND_1"/>
    <property type="match status" value="1"/>
</dbReference>
<keyword evidence="2" id="KW-0378">Hydrolase</keyword>
<proteinExistence type="predicted"/>
<dbReference type="InterPro" id="IPR044742">
    <property type="entry name" value="DEAD/DEAH_RhlB"/>
</dbReference>
<dbReference type="InterPro" id="IPR014014">
    <property type="entry name" value="RNA_helicase_DEAD_Q_motif"/>
</dbReference>
<dbReference type="GO" id="GO:0016787">
    <property type="term" value="F:hydrolase activity"/>
    <property type="evidence" value="ECO:0007669"/>
    <property type="project" value="UniProtKB-KW"/>
</dbReference>
<dbReference type="GO" id="GO:0003676">
    <property type="term" value="F:nucleic acid binding"/>
    <property type="evidence" value="ECO:0007669"/>
    <property type="project" value="InterPro"/>
</dbReference>
<dbReference type="InterPro" id="IPR027417">
    <property type="entry name" value="P-loop_NTPase"/>
</dbReference>
<evidence type="ECO:0000256" key="4">
    <source>
        <dbReference type="ARBA" id="ARBA00022840"/>
    </source>
</evidence>
<evidence type="ECO:0000313" key="8">
    <source>
        <dbReference type="EMBL" id="HGU40372.1"/>
    </source>
</evidence>
<comment type="caution">
    <text evidence="8">The sequence shown here is derived from an EMBL/GenBank/DDBJ whole genome shotgun (WGS) entry which is preliminary data.</text>
</comment>
<organism evidence="8">
    <name type="scientific">Fervidobacterium thailandense</name>
    <dbReference type="NCBI Taxonomy" id="1008305"/>
    <lineage>
        <taxon>Bacteria</taxon>
        <taxon>Thermotogati</taxon>
        <taxon>Thermotogota</taxon>
        <taxon>Thermotogae</taxon>
        <taxon>Thermotogales</taxon>
        <taxon>Fervidobacteriaceae</taxon>
        <taxon>Fervidobacterium</taxon>
    </lineage>
</organism>
<protein>
    <submittedName>
        <fullName evidence="8">DEAD/DEAH box helicase</fullName>
    </submittedName>
</protein>
<dbReference type="Pfam" id="PF00270">
    <property type="entry name" value="DEAD"/>
    <property type="match status" value="1"/>
</dbReference>